<dbReference type="Proteomes" id="UP001153069">
    <property type="component" value="Unassembled WGS sequence"/>
</dbReference>
<feature type="compositionally biased region" description="Basic and acidic residues" evidence="1">
    <location>
        <begin position="13"/>
        <end position="24"/>
    </location>
</feature>
<feature type="compositionally biased region" description="Polar residues" evidence="1">
    <location>
        <begin position="26"/>
        <end position="38"/>
    </location>
</feature>
<keyword evidence="3" id="KW-1185">Reference proteome</keyword>
<dbReference type="AlphaFoldDB" id="A0A9N8HEV3"/>
<gene>
    <name evidence="2" type="ORF">SEMRO_320_G116620.1</name>
</gene>
<proteinExistence type="predicted"/>
<sequence length="271" mass="30076">MDRRVIEQILDYTEAKDKEGEKVQSEAASEDSSNTLSKPNEAVDVRAAAEKVQEENIVVKGQEDATAADNNQSPEVPVTLQSAEDALLQEVKLRNAASLFVPPLKPAALKKPQHKQQEEKSHPQPALTTQEHNALAASVQLEQRKLGTVITLPLSNPAALKLQQKQLEEYSHPQQTLTTQEHNALAASAQRQQFTIVSVSYKECRSILARLLQGELSRRLIAVFLCFYCSLSPTVAIMQHPAIKDTALKCEGKAKMRSTIFERCEHVNTFD</sequence>
<accession>A0A9N8HEV3</accession>
<protein>
    <submittedName>
        <fullName evidence="2">Uncharacterized protein</fullName>
    </submittedName>
</protein>
<comment type="caution">
    <text evidence="2">The sequence shown here is derived from an EMBL/GenBank/DDBJ whole genome shotgun (WGS) entry which is preliminary data.</text>
</comment>
<dbReference type="EMBL" id="CAICTM010000319">
    <property type="protein sequence ID" value="CAB9507793.1"/>
    <property type="molecule type" value="Genomic_DNA"/>
</dbReference>
<evidence type="ECO:0000313" key="2">
    <source>
        <dbReference type="EMBL" id="CAB9507793.1"/>
    </source>
</evidence>
<organism evidence="2 3">
    <name type="scientific">Seminavis robusta</name>
    <dbReference type="NCBI Taxonomy" id="568900"/>
    <lineage>
        <taxon>Eukaryota</taxon>
        <taxon>Sar</taxon>
        <taxon>Stramenopiles</taxon>
        <taxon>Ochrophyta</taxon>
        <taxon>Bacillariophyta</taxon>
        <taxon>Bacillariophyceae</taxon>
        <taxon>Bacillariophycidae</taxon>
        <taxon>Naviculales</taxon>
        <taxon>Naviculaceae</taxon>
        <taxon>Seminavis</taxon>
    </lineage>
</organism>
<evidence type="ECO:0000256" key="1">
    <source>
        <dbReference type="SAM" id="MobiDB-lite"/>
    </source>
</evidence>
<evidence type="ECO:0000313" key="3">
    <source>
        <dbReference type="Proteomes" id="UP001153069"/>
    </source>
</evidence>
<feature type="region of interest" description="Disordered" evidence="1">
    <location>
        <begin position="1"/>
        <end position="41"/>
    </location>
</feature>
<feature type="region of interest" description="Disordered" evidence="1">
    <location>
        <begin position="54"/>
        <end position="76"/>
    </location>
</feature>
<reference evidence="2" key="1">
    <citation type="submission" date="2020-06" db="EMBL/GenBank/DDBJ databases">
        <authorList>
            <consortium name="Plant Systems Biology data submission"/>
        </authorList>
    </citation>
    <scope>NUCLEOTIDE SEQUENCE</scope>
    <source>
        <strain evidence="2">D6</strain>
    </source>
</reference>
<name>A0A9N8HEV3_9STRA</name>